<dbReference type="Proteomes" id="UP000379480">
    <property type="component" value="Unassembled WGS sequence"/>
</dbReference>
<reference evidence="2 3" key="1">
    <citation type="submission" date="2019-09" db="EMBL/GenBank/DDBJ databases">
        <authorList>
            <person name="Chandra G."/>
            <person name="Truman W A."/>
        </authorList>
    </citation>
    <scope>NUCLEOTIDE SEQUENCE [LARGE SCALE GENOMIC DNA]</scope>
    <source>
        <strain evidence="2">PS723</strain>
    </source>
</reference>
<organism evidence="2 3">
    <name type="scientific">Pseudomonas fluorescens</name>
    <dbReference type="NCBI Taxonomy" id="294"/>
    <lineage>
        <taxon>Bacteria</taxon>
        <taxon>Pseudomonadati</taxon>
        <taxon>Pseudomonadota</taxon>
        <taxon>Gammaproteobacteria</taxon>
        <taxon>Pseudomonadales</taxon>
        <taxon>Pseudomonadaceae</taxon>
        <taxon>Pseudomonas</taxon>
    </lineage>
</organism>
<name>A0A5E7ANR2_PSEFL</name>
<evidence type="ECO:0000259" key="1">
    <source>
        <dbReference type="Pfam" id="PF13524"/>
    </source>
</evidence>
<dbReference type="SUPFAM" id="SSF53756">
    <property type="entry name" value="UDP-Glycosyltransferase/glycogen phosphorylase"/>
    <property type="match status" value="1"/>
</dbReference>
<evidence type="ECO:0000313" key="3">
    <source>
        <dbReference type="Proteomes" id="UP000379480"/>
    </source>
</evidence>
<dbReference type="OrthoDB" id="9178495at2"/>
<evidence type="ECO:0000313" key="2">
    <source>
        <dbReference type="EMBL" id="VVN76253.1"/>
    </source>
</evidence>
<dbReference type="Pfam" id="PF13524">
    <property type="entry name" value="Glyco_trans_1_2"/>
    <property type="match status" value="1"/>
</dbReference>
<accession>A0A5E7ANR2</accession>
<dbReference type="EMBL" id="CABVHY010000003">
    <property type="protein sequence ID" value="VVN76253.1"/>
    <property type="molecule type" value="Genomic_DNA"/>
</dbReference>
<dbReference type="AlphaFoldDB" id="A0A5E7ANR2"/>
<feature type="domain" description="Spore protein YkvP/CgeB glycosyl transferase-like" evidence="1">
    <location>
        <begin position="187"/>
        <end position="291"/>
    </location>
</feature>
<sequence>MRVLVLTAAERLPDLTTLYGELARHVSLEVHRLTKSQQRNLRTFLGAHDLSDFQRIILDLPFKNVYRQTSYLAHLSGLLVYEEDACQNYLTRSRWCGAFSRFYRRLPGARILVTGAGIAARLQAEGFNVSFTAKGYDPYRLFAESVERDIELGFIGRTTSDAYTQRKSLLEQLAASEPLRVLRTDPGEPYRQMLNRIRLFISADIGLGEYMAKNFEAMACGCVLLAWRQDTEETALGLRDGEHLLLYSSLAELRGHIAKLRSDPELAQRIADSGRAFVETHHSYKHLAEQIAGVLAEPWPAIPPLTYWRALWQRLCPY</sequence>
<gene>
    <name evidence="2" type="ORF">PS723_00741</name>
</gene>
<dbReference type="InterPro" id="IPR055259">
    <property type="entry name" value="YkvP/CgeB_Glyco_trans-like"/>
</dbReference>
<protein>
    <recommendedName>
        <fullName evidence="1">Spore protein YkvP/CgeB glycosyl transferase-like domain-containing protein</fullName>
    </recommendedName>
</protein>
<proteinExistence type="predicted"/>
<dbReference type="Gene3D" id="3.40.50.2000">
    <property type="entry name" value="Glycogen Phosphorylase B"/>
    <property type="match status" value="1"/>
</dbReference>